<feature type="domain" description="Chitin-binding type-3" evidence="2">
    <location>
        <begin position="175"/>
        <end position="204"/>
    </location>
</feature>
<organism evidence="3 4">
    <name type="scientific">Streptomyces phage Amela</name>
    <dbReference type="NCBI Taxonomy" id="1673877"/>
    <lineage>
        <taxon>Viruses</taxon>
        <taxon>Duplodnaviria</taxon>
        <taxon>Heunggongvirae</taxon>
        <taxon>Uroviricota</taxon>
        <taxon>Caudoviricetes</taxon>
        <taxon>Arquatrovirinae</taxon>
        <taxon>Camvirus</taxon>
        <taxon>Camvirus amela</taxon>
    </lineage>
</organism>
<dbReference type="InterPro" id="IPR003610">
    <property type="entry name" value="CBM5/12"/>
</dbReference>
<dbReference type="KEGG" id="vg:26634831"/>
<evidence type="ECO:0000313" key="4">
    <source>
        <dbReference type="Proteomes" id="UP000204170"/>
    </source>
</evidence>
<dbReference type="EMBL" id="KT186228">
    <property type="protein sequence ID" value="AKY03777.1"/>
    <property type="molecule type" value="Genomic_DNA"/>
</dbReference>
<dbReference type="GO" id="GO:0005975">
    <property type="term" value="P:carbohydrate metabolic process"/>
    <property type="evidence" value="ECO:0007669"/>
    <property type="project" value="InterPro"/>
</dbReference>
<accession>A0A0K1Y9K9</accession>
<keyword evidence="4" id="KW-1185">Reference proteome</keyword>
<sequence>MGFNVVPAPEVSGLTGAPGAQGLKGDKGSSILTGTTVPASSVGIDGDWYFMEDTRTFLGVTSTTWTIYQKAAGAWAVVGNTLGGSKIYLNNASTSSTDTKPGDILIRTDTGDMWQRSASGWGSPIGNIRGPQGIQGIQGIQGVAGPQGPEGPQGVKGDTGAQGPAGTSLTFRGGWAAGVAYAVNDMARYNGSTYRVTTAHTSSTTSPGYPDVATGHYAMVAQKGDTGPQGDKGDKGDTGDVGPAGPAGGIPLTGEVSGVNVALKGNGTNNIQEWKNPSGSIISRIGANGNFVAQGAMYAVGGIQVGSTSTDFGGGSGPMIGLDDAVTLPSTNPTSGVVIYSEAGSLKYRKPDGTVVTVGEGGAGTGTVKSINTKLPDANGNVALTPTDIGAVDPNNATLNDFMVINATAPTNYGIVALRKLNKKRWMFAVSGSQETGSDAGSNFMIQSYSDAEADKTVHFYGERSSGSSVVGSTQPMNGARLTVDGGGIGIVSQAADPITSSLGPKLYSKTGRLYVQRGTNATPGGPQQWEVQPRADEWLPEDLGLKAWSSDPVVCQSNGAFTGTTGIRITAVRLREAQLINRLCWHFLGYAGGLQTGSWAALYNSSGTRVATSGDLSTATYEPAEQHGSGGGLSSAPLTATYTAVAGVYYIAWRFIYNTTTGDGPMLLQYENSAGAPPNVFGYSTSAVKRFGVISGTSLTASPASITTSSIENGANRFWAALA</sequence>
<name>A0A0K1Y9K9_9CAUD</name>
<evidence type="ECO:0000313" key="3">
    <source>
        <dbReference type="EMBL" id="AKY03777.1"/>
    </source>
</evidence>
<evidence type="ECO:0000259" key="2">
    <source>
        <dbReference type="Pfam" id="PF02839"/>
    </source>
</evidence>
<dbReference type="GO" id="GO:0004553">
    <property type="term" value="F:hydrolase activity, hydrolyzing O-glycosyl compounds"/>
    <property type="evidence" value="ECO:0007669"/>
    <property type="project" value="InterPro"/>
</dbReference>
<dbReference type="Gene3D" id="2.10.10.20">
    <property type="entry name" value="Carbohydrate-binding module superfamily 5/12"/>
    <property type="match status" value="1"/>
</dbReference>
<dbReference type="GO" id="GO:0030246">
    <property type="term" value="F:carbohydrate binding"/>
    <property type="evidence" value="ECO:0007669"/>
    <property type="project" value="InterPro"/>
</dbReference>
<gene>
    <name evidence="3" type="ORF">SEA_AMELA_22</name>
</gene>
<protein>
    <submittedName>
        <fullName evidence="3">Minor tail protein</fullName>
    </submittedName>
</protein>
<dbReference type="OrthoDB" id="4577at10239"/>
<dbReference type="RefSeq" id="YP_009208300.1">
    <property type="nucleotide sequence ID" value="NC_028904.1"/>
</dbReference>
<feature type="region of interest" description="Disordered" evidence="1">
    <location>
        <begin position="143"/>
        <end position="167"/>
    </location>
</feature>
<feature type="region of interest" description="Disordered" evidence="1">
    <location>
        <begin position="222"/>
        <end position="253"/>
    </location>
</feature>
<dbReference type="GeneID" id="26634831"/>
<dbReference type="Proteomes" id="UP000204170">
    <property type="component" value="Segment"/>
</dbReference>
<reference evidence="3 4" key="1">
    <citation type="journal article" date="2016" name="Genome Announc.">
        <title>Genome Sequences of Streptomyces Phages Amela and Verse.</title>
        <authorList>
            <person name="Layton S.R."/>
            <person name="Hemenway R.M."/>
            <person name="Munyoki C.M."/>
            <person name="Barnes E.B."/>
            <person name="Barnett S.E."/>
            <person name="Bond A.M."/>
            <person name="Narvaez J.M."/>
            <person name="Sirisakd C.D."/>
            <person name="Smith B.R."/>
            <person name="Swain J."/>
            <person name="Syed O."/>
            <person name="Bowman C.A."/>
            <person name="Russell D.A."/>
            <person name="Bhuiyan S."/>
            <person name="Donegan-Quick R."/>
            <person name="Benjamin R.C."/>
            <person name="Hughes L.E."/>
        </authorList>
    </citation>
    <scope>NUCLEOTIDE SEQUENCE [LARGE SCALE GENOMIC DNA]</scope>
</reference>
<dbReference type="GO" id="GO:0005576">
    <property type="term" value="C:extracellular region"/>
    <property type="evidence" value="ECO:0007669"/>
    <property type="project" value="InterPro"/>
</dbReference>
<dbReference type="Pfam" id="PF02839">
    <property type="entry name" value="CBM_5_12"/>
    <property type="match status" value="1"/>
</dbReference>
<proteinExistence type="predicted"/>
<evidence type="ECO:0000256" key="1">
    <source>
        <dbReference type="SAM" id="MobiDB-lite"/>
    </source>
</evidence>